<feature type="chain" id="PRO_5039026099" evidence="7">
    <location>
        <begin position="31"/>
        <end position="448"/>
    </location>
</feature>
<dbReference type="PANTHER" id="PTHR42770:SF7">
    <property type="entry name" value="MEMBRANE PROTEIN"/>
    <property type="match status" value="1"/>
</dbReference>
<dbReference type="PANTHER" id="PTHR42770">
    <property type="entry name" value="AMINO ACID TRANSPORTER-RELATED"/>
    <property type="match status" value="1"/>
</dbReference>
<evidence type="ECO:0000256" key="4">
    <source>
        <dbReference type="ARBA" id="ARBA00022989"/>
    </source>
</evidence>
<name>A0A7C2EJ59_9THEO</name>
<feature type="transmembrane region" description="Helical" evidence="6">
    <location>
        <begin position="219"/>
        <end position="240"/>
    </location>
</feature>
<dbReference type="EMBL" id="DSMU01000240">
    <property type="protein sequence ID" value="HEL65787.1"/>
    <property type="molecule type" value="Genomic_DNA"/>
</dbReference>
<feature type="transmembrane region" description="Helical" evidence="6">
    <location>
        <begin position="379"/>
        <end position="399"/>
    </location>
</feature>
<dbReference type="Gene3D" id="1.20.1740.10">
    <property type="entry name" value="Amino acid/polyamine transporter I"/>
    <property type="match status" value="1"/>
</dbReference>
<keyword evidence="2" id="KW-1003">Cell membrane</keyword>
<evidence type="ECO:0000256" key="6">
    <source>
        <dbReference type="SAM" id="Phobius"/>
    </source>
</evidence>
<accession>A0A7C2EJ59</accession>
<dbReference type="AlphaFoldDB" id="A0A7C2EJ59"/>
<keyword evidence="5 6" id="KW-0472">Membrane</keyword>
<dbReference type="InterPro" id="IPR002293">
    <property type="entry name" value="AA/rel_permease1"/>
</dbReference>
<feature type="signal peptide" evidence="7">
    <location>
        <begin position="1"/>
        <end position="30"/>
    </location>
</feature>
<dbReference type="InterPro" id="IPR050367">
    <property type="entry name" value="APC_superfamily"/>
</dbReference>
<feature type="transmembrane region" description="Helical" evidence="6">
    <location>
        <begin position="405"/>
        <end position="426"/>
    </location>
</feature>
<feature type="transmembrane region" description="Helical" evidence="6">
    <location>
        <begin position="148"/>
        <end position="170"/>
    </location>
</feature>
<keyword evidence="7" id="KW-0732">Signal</keyword>
<organism evidence="8">
    <name type="scientific">Ammonifex degensii</name>
    <dbReference type="NCBI Taxonomy" id="42838"/>
    <lineage>
        <taxon>Bacteria</taxon>
        <taxon>Bacillati</taxon>
        <taxon>Bacillota</taxon>
        <taxon>Clostridia</taxon>
        <taxon>Thermoanaerobacterales</taxon>
        <taxon>Thermoanaerobacteraceae</taxon>
        <taxon>Ammonifex</taxon>
    </lineage>
</organism>
<evidence type="ECO:0000256" key="7">
    <source>
        <dbReference type="SAM" id="SignalP"/>
    </source>
</evidence>
<proteinExistence type="predicted"/>
<dbReference type="GO" id="GO:0022857">
    <property type="term" value="F:transmembrane transporter activity"/>
    <property type="evidence" value="ECO:0007669"/>
    <property type="project" value="InterPro"/>
</dbReference>
<protein>
    <submittedName>
        <fullName evidence="8">APC family permease</fullName>
    </submittedName>
</protein>
<gene>
    <name evidence="8" type="ORF">ENQ34_03780</name>
</gene>
<dbReference type="Pfam" id="PF13520">
    <property type="entry name" value="AA_permease_2"/>
    <property type="match status" value="1"/>
</dbReference>
<keyword evidence="3 6" id="KW-0812">Transmembrane</keyword>
<evidence type="ECO:0000256" key="2">
    <source>
        <dbReference type="ARBA" id="ARBA00022475"/>
    </source>
</evidence>
<evidence type="ECO:0000256" key="5">
    <source>
        <dbReference type="ARBA" id="ARBA00023136"/>
    </source>
</evidence>
<dbReference type="PROSITE" id="PS51257">
    <property type="entry name" value="PROKAR_LIPOPROTEIN"/>
    <property type="match status" value="1"/>
</dbReference>
<feature type="transmembrane region" description="Helical" evidence="6">
    <location>
        <begin position="40"/>
        <end position="63"/>
    </location>
</feature>
<comment type="subcellular location">
    <subcellularLocation>
        <location evidence="1">Cell membrane</location>
        <topology evidence="1">Multi-pass membrane protein</topology>
    </subcellularLocation>
</comment>
<feature type="transmembrane region" description="Helical" evidence="6">
    <location>
        <begin position="176"/>
        <end position="198"/>
    </location>
</feature>
<evidence type="ECO:0000256" key="3">
    <source>
        <dbReference type="ARBA" id="ARBA00022692"/>
    </source>
</evidence>
<feature type="transmembrane region" description="Helical" evidence="6">
    <location>
        <begin position="118"/>
        <end position="136"/>
    </location>
</feature>
<keyword evidence="4 6" id="KW-1133">Transmembrane helix</keyword>
<evidence type="ECO:0000256" key="1">
    <source>
        <dbReference type="ARBA" id="ARBA00004651"/>
    </source>
</evidence>
<feature type="transmembrane region" description="Helical" evidence="6">
    <location>
        <begin position="260"/>
        <end position="292"/>
    </location>
</feature>
<feature type="transmembrane region" description="Helical" evidence="6">
    <location>
        <begin position="84"/>
        <end position="106"/>
    </location>
</feature>
<reference evidence="8" key="1">
    <citation type="journal article" date="2020" name="mSystems">
        <title>Genome- and Community-Level Interaction Insights into Carbon Utilization and Element Cycling Functions of Hydrothermarchaeota in Hydrothermal Sediment.</title>
        <authorList>
            <person name="Zhou Z."/>
            <person name="Liu Y."/>
            <person name="Xu W."/>
            <person name="Pan J."/>
            <person name="Luo Z.H."/>
            <person name="Li M."/>
        </authorList>
    </citation>
    <scope>NUCLEOTIDE SEQUENCE [LARGE SCALE GENOMIC DNA]</scope>
    <source>
        <strain evidence="8">SpSt-300</strain>
    </source>
</reference>
<dbReference type="PIRSF" id="PIRSF006060">
    <property type="entry name" value="AA_transporter"/>
    <property type="match status" value="1"/>
</dbReference>
<dbReference type="GO" id="GO:0005886">
    <property type="term" value="C:plasma membrane"/>
    <property type="evidence" value="ECO:0007669"/>
    <property type="project" value="UniProtKB-SubCell"/>
</dbReference>
<feature type="transmembrane region" description="Helical" evidence="6">
    <location>
        <begin position="312"/>
        <end position="334"/>
    </location>
</feature>
<comment type="caution">
    <text evidence="8">The sequence shown here is derived from an EMBL/GenBank/DDBJ whole genome shotgun (WGS) entry which is preliminary data.</text>
</comment>
<sequence length="448" mass="47814">MALKRVLTLRTVVATSAGLTLASSCFIAAAQVAHYVAGDSAWLAILVGGALCLLSAACFAELNGMYPSAAGLRLYLARAFNERLALIVSLLYMAVVTGVIGTESFVLSHALTRAIPQVPPIAWILGLFVLATALNIRGVKIAGNFQDAITYGLMASLFLLGIASFTRFGFDLATPFFPGSAEGFINAVAVGVFLYVGFEWVTPLAEEVTHIRLISRGMLVAIGILSVTYAIFTVGMGHAVPKAVLDASPAPQMEFGTRMFGVPGVYVMLTISLAASVTTFNAGLLSVSRFIYASAREAVLPHFFSRLSSRYFTPYIAIIAVFLFGVAVTVGILLTERYKVLVLMAATMEAVVYSLVGVAVVVLRCRQPEADRPYRAGRGWLVPVLSAIVFAGLALAVLVENRGAAIGLGAGFALVTGYVYAAVPYLRRRQEARRRQKRAAARPRLKAE</sequence>
<feature type="transmembrane region" description="Helical" evidence="6">
    <location>
        <begin position="340"/>
        <end position="363"/>
    </location>
</feature>
<evidence type="ECO:0000313" key="8">
    <source>
        <dbReference type="EMBL" id="HEL65787.1"/>
    </source>
</evidence>